<dbReference type="AlphaFoldDB" id="A0A1G7CJ44"/>
<proteinExistence type="predicted"/>
<keyword evidence="3" id="KW-1185">Reference proteome</keyword>
<dbReference type="OrthoDB" id="1451624at2"/>
<gene>
    <name evidence="2" type="ORF">SAMN05421855_101407</name>
</gene>
<dbReference type="Proteomes" id="UP000199321">
    <property type="component" value="Unassembled WGS sequence"/>
</dbReference>
<name>A0A1G7CJ44_9FLAO</name>
<accession>A0A1G7CJ44</accession>
<evidence type="ECO:0000313" key="2">
    <source>
        <dbReference type="EMBL" id="SDE39347.1"/>
    </source>
</evidence>
<dbReference type="PROSITE" id="PS51257">
    <property type="entry name" value="PROKAR_LIPOPROTEIN"/>
    <property type="match status" value="1"/>
</dbReference>
<protein>
    <recommendedName>
        <fullName evidence="4">Lipocalin-like domain-containing protein</fullName>
    </recommendedName>
</protein>
<sequence>MKTLKPHKVIFLLFVLLSVLSCKTEDDKTPLSDNLIGEWQRSDVTTEFEYKLVFDTENMGYSAVREGDLAGQSTSTALGFEWNTEDTTLIMDYGDEVVRTSFSINENGELLLSDITNLVFIKL</sequence>
<organism evidence="2 3">
    <name type="scientific">Ulvibacter litoralis</name>
    <dbReference type="NCBI Taxonomy" id="227084"/>
    <lineage>
        <taxon>Bacteria</taxon>
        <taxon>Pseudomonadati</taxon>
        <taxon>Bacteroidota</taxon>
        <taxon>Flavobacteriia</taxon>
        <taxon>Flavobacteriales</taxon>
        <taxon>Flavobacteriaceae</taxon>
        <taxon>Ulvibacter</taxon>
    </lineage>
</organism>
<reference evidence="2 3" key="1">
    <citation type="submission" date="2016-10" db="EMBL/GenBank/DDBJ databases">
        <authorList>
            <person name="de Groot N.N."/>
        </authorList>
    </citation>
    <scope>NUCLEOTIDE SEQUENCE [LARGE SCALE GENOMIC DNA]</scope>
    <source>
        <strain evidence="2 3">DSM 16195</strain>
    </source>
</reference>
<evidence type="ECO:0000313" key="3">
    <source>
        <dbReference type="Proteomes" id="UP000199321"/>
    </source>
</evidence>
<evidence type="ECO:0008006" key="4">
    <source>
        <dbReference type="Google" id="ProtNLM"/>
    </source>
</evidence>
<keyword evidence="1" id="KW-0732">Signal</keyword>
<dbReference type="RefSeq" id="WP_093139827.1">
    <property type="nucleotide sequence ID" value="NZ_BMWO01000001.1"/>
</dbReference>
<dbReference type="EMBL" id="FNBA01000001">
    <property type="protein sequence ID" value="SDE39347.1"/>
    <property type="molecule type" value="Genomic_DNA"/>
</dbReference>
<evidence type="ECO:0000256" key="1">
    <source>
        <dbReference type="SAM" id="SignalP"/>
    </source>
</evidence>
<feature type="signal peptide" evidence="1">
    <location>
        <begin position="1"/>
        <end position="24"/>
    </location>
</feature>
<feature type="chain" id="PRO_5011500638" description="Lipocalin-like domain-containing protein" evidence="1">
    <location>
        <begin position="25"/>
        <end position="123"/>
    </location>
</feature>